<evidence type="ECO:0000259" key="1">
    <source>
        <dbReference type="Pfam" id="PF13847"/>
    </source>
</evidence>
<keyword evidence="4" id="KW-1185">Reference proteome</keyword>
<dbReference type="SUPFAM" id="SSF53335">
    <property type="entry name" value="S-adenosyl-L-methionine-dependent methyltransferases"/>
    <property type="match status" value="1"/>
</dbReference>
<evidence type="ECO:0000259" key="2">
    <source>
        <dbReference type="Pfam" id="PF21320"/>
    </source>
</evidence>
<dbReference type="RefSeq" id="WP_076422565.1">
    <property type="nucleotide sequence ID" value="NZ_FTNM01000004.1"/>
</dbReference>
<reference evidence="4" key="1">
    <citation type="submission" date="2017-01" db="EMBL/GenBank/DDBJ databases">
        <authorList>
            <person name="Varghese N."/>
            <person name="Submissions S."/>
        </authorList>
    </citation>
    <scope>NUCLEOTIDE SEQUENCE [LARGE SCALE GENOMIC DNA]</scope>
    <source>
        <strain evidence="4">DM9</strain>
    </source>
</reference>
<gene>
    <name evidence="3" type="ORF">SAMN05421545_2817</name>
</gene>
<dbReference type="STRING" id="1077936.SAMN05421545_2817"/>
<feature type="domain" description="Methyltransferase" evidence="1">
    <location>
        <begin position="180"/>
        <end position="290"/>
    </location>
</feature>
<organism evidence="3 4">
    <name type="scientific">Pontibacter lucknowensis</name>
    <dbReference type="NCBI Taxonomy" id="1077936"/>
    <lineage>
        <taxon>Bacteria</taxon>
        <taxon>Pseudomonadati</taxon>
        <taxon>Bacteroidota</taxon>
        <taxon>Cytophagia</taxon>
        <taxon>Cytophagales</taxon>
        <taxon>Hymenobacteraceae</taxon>
        <taxon>Pontibacter</taxon>
    </lineage>
</organism>
<dbReference type="CDD" id="cd02440">
    <property type="entry name" value="AdoMet_MTases"/>
    <property type="match status" value="1"/>
</dbReference>
<dbReference type="GO" id="GO:0008168">
    <property type="term" value="F:methyltransferase activity"/>
    <property type="evidence" value="ECO:0007669"/>
    <property type="project" value="UniProtKB-KW"/>
</dbReference>
<dbReference type="Pfam" id="PF13847">
    <property type="entry name" value="Methyltransf_31"/>
    <property type="match status" value="1"/>
</dbReference>
<dbReference type="Proteomes" id="UP000185924">
    <property type="component" value="Unassembled WGS sequence"/>
</dbReference>
<dbReference type="InterPro" id="IPR025714">
    <property type="entry name" value="Methyltranfer_dom"/>
</dbReference>
<dbReference type="GO" id="GO:0032259">
    <property type="term" value="P:methylation"/>
    <property type="evidence" value="ECO:0007669"/>
    <property type="project" value="UniProtKB-KW"/>
</dbReference>
<evidence type="ECO:0000313" key="3">
    <source>
        <dbReference type="EMBL" id="SIR23024.1"/>
    </source>
</evidence>
<protein>
    <submittedName>
        <fullName evidence="3">Methyltransferase domain-containing protein</fullName>
    </submittedName>
</protein>
<name>A0A1N6Z878_9BACT</name>
<dbReference type="InterPro" id="IPR036390">
    <property type="entry name" value="WH_DNA-bd_sf"/>
</dbReference>
<dbReference type="InterPro" id="IPR029063">
    <property type="entry name" value="SAM-dependent_MTases_sf"/>
</dbReference>
<keyword evidence="3" id="KW-0489">Methyltransferase</keyword>
<dbReference type="Gene3D" id="3.40.50.150">
    <property type="entry name" value="Vaccinia Virus protein VP39"/>
    <property type="match status" value="1"/>
</dbReference>
<dbReference type="AlphaFoldDB" id="A0A1N6Z878"/>
<dbReference type="InterPro" id="IPR053173">
    <property type="entry name" value="SAM-binding_MTase"/>
</dbReference>
<sequence length="353" mass="39579">MKENTINRKQVRPERVEDFAHHVLDDLSAAERVRMSFLGSQLGLYKAMVNAGPMTVGQIARSAGASIKLVKRWVDSLAADGYLLHEPETDTFCLPEAHAIALTDPTSPHYIGNRFLKGNGDQYGKPHDMILPTVSSHAKGINLLPEDVSGRFFSEEYLASLLHDWIPAVEGLSEKLETGILVADLGCGRHGASTLVMARVFPKSTFLGYDRYISSVERANLLAKEKHIVNAHFEWATEEQVYAYEYDLITLIETLNCMGDSLQDLLSECYQVLKADGVLVIAEAKDSSIVSEEQYQRLRSSKVLPVLEEHIYRVERGIDGHEHELHRASTAAGFSVFRKVSETLYDKVYELRR</sequence>
<dbReference type="InterPro" id="IPR048711">
    <property type="entry name" value="WHD_Rv2258c"/>
</dbReference>
<dbReference type="OrthoDB" id="9789123at2"/>
<dbReference type="PANTHER" id="PTHR45128">
    <property type="entry name" value="METHYLTRANSFERASE TYPE 11"/>
    <property type="match status" value="1"/>
</dbReference>
<accession>A0A1N6Z878</accession>
<dbReference type="PANTHER" id="PTHR45128:SF2">
    <property type="entry name" value="METHYLTRANSFERASE DOMAIN-CONTAINING PROTEIN"/>
    <property type="match status" value="1"/>
</dbReference>
<dbReference type="EMBL" id="FTNM01000004">
    <property type="protein sequence ID" value="SIR23024.1"/>
    <property type="molecule type" value="Genomic_DNA"/>
</dbReference>
<keyword evidence="3" id="KW-0808">Transferase</keyword>
<feature type="domain" description="S-adenosylmethionine-dependent methyltransferase Rv2258c-like winged HTH" evidence="2">
    <location>
        <begin position="37"/>
        <end position="103"/>
    </location>
</feature>
<dbReference type="Pfam" id="PF21320">
    <property type="entry name" value="WHD_Rv2258c"/>
    <property type="match status" value="1"/>
</dbReference>
<dbReference type="SUPFAM" id="SSF46785">
    <property type="entry name" value="Winged helix' DNA-binding domain"/>
    <property type="match status" value="1"/>
</dbReference>
<evidence type="ECO:0000313" key="4">
    <source>
        <dbReference type="Proteomes" id="UP000185924"/>
    </source>
</evidence>
<proteinExistence type="predicted"/>